<sequence length="181" mass="21509">MDLRGKNDYNWPEKHNEWIQIWNNRNDYIVTGMSANQPLYHYSDYMQCYLPRTRKFISPDGAYSIGSFYRMPSPTPTTRHPHLNNFICMLHQGFLNHKAKHKRILIPNHILKLNNNHHLGLRLLEEWQIDSVKAIKCDKCQQMEKYMAQISDDKKERIDIRYLRVLALCPCPESSISHKIA</sequence>
<proteinExistence type="predicted"/>
<name>A0AAV1WAR8_LUPLU</name>
<protein>
    <submittedName>
        <fullName evidence="1">Uncharacterized protein</fullName>
    </submittedName>
</protein>
<organism evidence="1 2">
    <name type="scientific">Lupinus luteus</name>
    <name type="common">European yellow lupine</name>
    <dbReference type="NCBI Taxonomy" id="3873"/>
    <lineage>
        <taxon>Eukaryota</taxon>
        <taxon>Viridiplantae</taxon>
        <taxon>Streptophyta</taxon>
        <taxon>Embryophyta</taxon>
        <taxon>Tracheophyta</taxon>
        <taxon>Spermatophyta</taxon>
        <taxon>Magnoliopsida</taxon>
        <taxon>eudicotyledons</taxon>
        <taxon>Gunneridae</taxon>
        <taxon>Pentapetalae</taxon>
        <taxon>rosids</taxon>
        <taxon>fabids</taxon>
        <taxon>Fabales</taxon>
        <taxon>Fabaceae</taxon>
        <taxon>Papilionoideae</taxon>
        <taxon>50 kb inversion clade</taxon>
        <taxon>genistoids sensu lato</taxon>
        <taxon>core genistoids</taxon>
        <taxon>Genisteae</taxon>
        <taxon>Lupinus</taxon>
    </lineage>
</organism>
<evidence type="ECO:0000313" key="1">
    <source>
        <dbReference type="EMBL" id="CAL0306460.1"/>
    </source>
</evidence>
<gene>
    <name evidence="1" type="ORF">LLUT_LOCUS7520</name>
</gene>
<evidence type="ECO:0000313" key="2">
    <source>
        <dbReference type="Proteomes" id="UP001497480"/>
    </source>
</evidence>
<accession>A0AAV1WAR8</accession>
<dbReference type="EMBL" id="CAXHTB010000005">
    <property type="protein sequence ID" value="CAL0306460.1"/>
    <property type="molecule type" value="Genomic_DNA"/>
</dbReference>
<comment type="caution">
    <text evidence="1">The sequence shown here is derived from an EMBL/GenBank/DDBJ whole genome shotgun (WGS) entry which is preliminary data.</text>
</comment>
<keyword evidence="2" id="KW-1185">Reference proteome</keyword>
<dbReference type="AlphaFoldDB" id="A0AAV1WAR8"/>
<dbReference type="Proteomes" id="UP001497480">
    <property type="component" value="Unassembled WGS sequence"/>
</dbReference>
<reference evidence="1 2" key="1">
    <citation type="submission" date="2024-03" db="EMBL/GenBank/DDBJ databases">
        <authorList>
            <person name="Martinez-Hernandez J."/>
        </authorList>
    </citation>
    <scope>NUCLEOTIDE SEQUENCE [LARGE SCALE GENOMIC DNA]</scope>
</reference>